<dbReference type="EMBL" id="JARBHB010000014">
    <property type="protein sequence ID" value="KAJ8868838.1"/>
    <property type="molecule type" value="Genomic_DNA"/>
</dbReference>
<protein>
    <submittedName>
        <fullName evidence="2">Uncharacterized protein</fullName>
    </submittedName>
</protein>
<proteinExistence type="predicted"/>
<sequence>MGRNRPWPLFGTQPTIPPGVISENHGKSKSGWPDLESNPGPPECECSEFLLHHLARLLRIAGLVPQRRCQTSVAGYSEPKAYEHARNMTANRGNSWQIHGSSWAVIPQGPVHTHFRQRISLKENLEGSGGAAARALAYHHGDPGSIPGGFAPGFLHVGIVLEDAACRGVFSGYSRFSRLFIPAPLHPRGAISKSVFFPTARFTSQHTIRATKDVAWRGRRENPVVKLHLGIPSPRYCCSSCGLQTRGLSACHCDFATDVTFTTGRENFLPLAVENSGRCV</sequence>
<evidence type="ECO:0000256" key="1">
    <source>
        <dbReference type="SAM" id="MobiDB-lite"/>
    </source>
</evidence>
<keyword evidence="3" id="KW-1185">Reference proteome</keyword>
<evidence type="ECO:0000313" key="3">
    <source>
        <dbReference type="Proteomes" id="UP001159363"/>
    </source>
</evidence>
<feature type="region of interest" description="Disordered" evidence="1">
    <location>
        <begin position="1"/>
        <end position="39"/>
    </location>
</feature>
<dbReference type="Proteomes" id="UP001159363">
    <property type="component" value="Chromosome 13"/>
</dbReference>
<comment type="caution">
    <text evidence="2">The sequence shown here is derived from an EMBL/GenBank/DDBJ whole genome shotgun (WGS) entry which is preliminary data.</text>
</comment>
<gene>
    <name evidence="2" type="ORF">PR048_030379</name>
</gene>
<accession>A0ABQ9G8T8</accession>
<organism evidence="2 3">
    <name type="scientific">Dryococelus australis</name>
    <dbReference type="NCBI Taxonomy" id="614101"/>
    <lineage>
        <taxon>Eukaryota</taxon>
        <taxon>Metazoa</taxon>
        <taxon>Ecdysozoa</taxon>
        <taxon>Arthropoda</taxon>
        <taxon>Hexapoda</taxon>
        <taxon>Insecta</taxon>
        <taxon>Pterygota</taxon>
        <taxon>Neoptera</taxon>
        <taxon>Polyneoptera</taxon>
        <taxon>Phasmatodea</taxon>
        <taxon>Verophasmatodea</taxon>
        <taxon>Anareolatae</taxon>
        <taxon>Phasmatidae</taxon>
        <taxon>Eurycanthinae</taxon>
        <taxon>Dryococelus</taxon>
    </lineage>
</organism>
<name>A0ABQ9G8T8_9NEOP</name>
<reference evidence="2 3" key="1">
    <citation type="submission" date="2023-02" db="EMBL/GenBank/DDBJ databases">
        <title>LHISI_Scaffold_Assembly.</title>
        <authorList>
            <person name="Stuart O.P."/>
            <person name="Cleave R."/>
            <person name="Magrath M.J.L."/>
            <person name="Mikheyev A.S."/>
        </authorList>
    </citation>
    <scope>NUCLEOTIDE SEQUENCE [LARGE SCALE GENOMIC DNA]</scope>
    <source>
        <strain evidence="2">Daus_M_001</strain>
        <tissue evidence="2">Leg muscle</tissue>
    </source>
</reference>
<evidence type="ECO:0000313" key="2">
    <source>
        <dbReference type="EMBL" id="KAJ8868838.1"/>
    </source>
</evidence>